<protein>
    <submittedName>
        <fullName evidence="1">Uncharacterized protein</fullName>
    </submittedName>
</protein>
<organism evidence="1 2">
    <name type="scientific">Botryobasidium botryosum (strain FD-172 SS1)</name>
    <dbReference type="NCBI Taxonomy" id="930990"/>
    <lineage>
        <taxon>Eukaryota</taxon>
        <taxon>Fungi</taxon>
        <taxon>Dikarya</taxon>
        <taxon>Basidiomycota</taxon>
        <taxon>Agaricomycotina</taxon>
        <taxon>Agaricomycetes</taxon>
        <taxon>Cantharellales</taxon>
        <taxon>Botryobasidiaceae</taxon>
        <taxon>Botryobasidium</taxon>
    </lineage>
</organism>
<evidence type="ECO:0000313" key="2">
    <source>
        <dbReference type="Proteomes" id="UP000027195"/>
    </source>
</evidence>
<keyword evidence="2" id="KW-1185">Reference proteome</keyword>
<reference evidence="2" key="1">
    <citation type="journal article" date="2014" name="Proc. Natl. Acad. Sci. U.S.A.">
        <title>Extensive sampling of basidiomycete genomes demonstrates inadequacy of the white-rot/brown-rot paradigm for wood decay fungi.</title>
        <authorList>
            <person name="Riley R."/>
            <person name="Salamov A.A."/>
            <person name="Brown D.W."/>
            <person name="Nagy L.G."/>
            <person name="Floudas D."/>
            <person name="Held B.W."/>
            <person name="Levasseur A."/>
            <person name="Lombard V."/>
            <person name="Morin E."/>
            <person name="Otillar R."/>
            <person name="Lindquist E.A."/>
            <person name="Sun H."/>
            <person name="LaButti K.M."/>
            <person name="Schmutz J."/>
            <person name="Jabbour D."/>
            <person name="Luo H."/>
            <person name="Baker S.E."/>
            <person name="Pisabarro A.G."/>
            <person name="Walton J.D."/>
            <person name="Blanchette R.A."/>
            <person name="Henrissat B."/>
            <person name="Martin F."/>
            <person name="Cullen D."/>
            <person name="Hibbett D.S."/>
            <person name="Grigoriev I.V."/>
        </authorList>
    </citation>
    <scope>NUCLEOTIDE SEQUENCE [LARGE SCALE GENOMIC DNA]</scope>
    <source>
        <strain evidence="2">FD-172 SS1</strain>
    </source>
</reference>
<dbReference type="Proteomes" id="UP000027195">
    <property type="component" value="Unassembled WGS sequence"/>
</dbReference>
<dbReference type="STRING" id="930990.A0A067M2S3"/>
<accession>A0A067M2S3</accession>
<dbReference type="AlphaFoldDB" id="A0A067M2S3"/>
<dbReference type="InParanoid" id="A0A067M2S3"/>
<name>A0A067M2S3_BOTB1</name>
<dbReference type="HOGENOM" id="CLU_769432_0_0_1"/>
<sequence length="360" mass="38840">MALFLGPHPSVTRIVLELAMFFTVNRFFRHPVRLSHFLMATLLFSVVTSTPGVLDLGGTGVGKGTMASYPDLAQVLQLQAGVGSLLDPSAAASLTLDITDSIMAVRDLRIRAQHSQLACKEELISKLEDFVKGAEEASVSLTDLSVHVGGTVESAVQVHKVFLRNLRCVEAQASMSQVSTVRYILVSLGLMHPPVLNEQALLDAFNKEGMEVAEEKACVLSSLLMYFGGNRGKLNSLIFQARILDGFVIYRERAQGHVQASLNQLRQLQGSLKGLKNRLTDGKVTVELAGADIPAIEDQIASLQKGVEELSGYTQAYVENQKEVYRGFTVKLLREREKGGLIGGEAVGGGTEGLAEGGEN</sequence>
<gene>
    <name evidence="1" type="ORF">BOTBODRAFT_182158</name>
</gene>
<proteinExistence type="predicted"/>
<dbReference type="EMBL" id="KL198179">
    <property type="protein sequence ID" value="KDQ05851.1"/>
    <property type="molecule type" value="Genomic_DNA"/>
</dbReference>
<evidence type="ECO:0000313" key="1">
    <source>
        <dbReference type="EMBL" id="KDQ05851.1"/>
    </source>
</evidence>